<dbReference type="AlphaFoldDB" id="A0A8T2NFL0"/>
<sequence length="142" mass="15527">MNASSGFDSLARPLSTRPKPAAAAGLLEKKGASCQNSQTAYFAECCFLFLPPYTNIQRTHHTRIPSASLFIWQIGAALEEICRGSVPHVGFSRNIKPASQLAIAWRSLSFGTVGKQIFALYLPLLARLDSELRICKAQALFN</sequence>
<evidence type="ECO:0000313" key="2">
    <source>
        <dbReference type="Proteomes" id="UP000824540"/>
    </source>
</evidence>
<name>A0A8T2NFL0_9TELE</name>
<comment type="caution">
    <text evidence="1">The sequence shown here is derived from an EMBL/GenBank/DDBJ whole genome shotgun (WGS) entry which is preliminary data.</text>
</comment>
<proteinExistence type="predicted"/>
<dbReference type="Proteomes" id="UP000824540">
    <property type="component" value="Unassembled WGS sequence"/>
</dbReference>
<gene>
    <name evidence="1" type="ORF">JZ751_024177</name>
</gene>
<keyword evidence="2" id="KW-1185">Reference proteome</keyword>
<accession>A0A8T2NFL0</accession>
<evidence type="ECO:0000313" key="1">
    <source>
        <dbReference type="EMBL" id="KAG9339145.1"/>
    </source>
</evidence>
<protein>
    <submittedName>
        <fullName evidence="1">Uncharacterized protein</fullName>
    </submittedName>
</protein>
<organism evidence="1 2">
    <name type="scientific">Albula glossodonta</name>
    <name type="common">roundjaw bonefish</name>
    <dbReference type="NCBI Taxonomy" id="121402"/>
    <lineage>
        <taxon>Eukaryota</taxon>
        <taxon>Metazoa</taxon>
        <taxon>Chordata</taxon>
        <taxon>Craniata</taxon>
        <taxon>Vertebrata</taxon>
        <taxon>Euteleostomi</taxon>
        <taxon>Actinopterygii</taxon>
        <taxon>Neopterygii</taxon>
        <taxon>Teleostei</taxon>
        <taxon>Albuliformes</taxon>
        <taxon>Albulidae</taxon>
        <taxon>Albula</taxon>
    </lineage>
</organism>
<reference evidence="1" key="1">
    <citation type="thesis" date="2021" institute="BYU ScholarsArchive" country="Provo, UT, USA">
        <title>Applications of and Algorithms for Genome Assembly and Genomic Analyses with an Emphasis on Marine Teleosts.</title>
        <authorList>
            <person name="Pickett B.D."/>
        </authorList>
    </citation>
    <scope>NUCLEOTIDE SEQUENCE</scope>
    <source>
        <strain evidence="1">HI-2016</strain>
    </source>
</reference>
<dbReference type="EMBL" id="JAFBMS010000058">
    <property type="protein sequence ID" value="KAG9339145.1"/>
    <property type="molecule type" value="Genomic_DNA"/>
</dbReference>